<feature type="transmembrane region" description="Helical" evidence="1">
    <location>
        <begin position="213"/>
        <end position="232"/>
    </location>
</feature>
<feature type="transmembrane region" description="Helical" evidence="1">
    <location>
        <begin position="238"/>
        <end position="257"/>
    </location>
</feature>
<keyword evidence="2" id="KW-1185">Reference proteome</keyword>
<accession>A0A914E9N4</accession>
<feature type="transmembrane region" description="Helical" evidence="1">
    <location>
        <begin position="141"/>
        <end position="173"/>
    </location>
</feature>
<dbReference type="WBParaSite" id="ACRNAN_scaffold6501.g7531.t1">
    <property type="protein sequence ID" value="ACRNAN_scaffold6501.g7531.t1"/>
    <property type="gene ID" value="ACRNAN_scaffold6501.g7531"/>
</dbReference>
<organism evidence="2 3">
    <name type="scientific">Acrobeloides nanus</name>
    <dbReference type="NCBI Taxonomy" id="290746"/>
    <lineage>
        <taxon>Eukaryota</taxon>
        <taxon>Metazoa</taxon>
        <taxon>Ecdysozoa</taxon>
        <taxon>Nematoda</taxon>
        <taxon>Chromadorea</taxon>
        <taxon>Rhabditida</taxon>
        <taxon>Tylenchina</taxon>
        <taxon>Cephalobomorpha</taxon>
        <taxon>Cephaloboidea</taxon>
        <taxon>Cephalobidae</taxon>
        <taxon>Acrobeloides</taxon>
    </lineage>
</organism>
<protein>
    <submittedName>
        <fullName evidence="3">Uncharacterized protein</fullName>
    </submittedName>
</protein>
<proteinExistence type="predicted"/>
<keyword evidence="1" id="KW-0472">Membrane</keyword>
<dbReference type="PANTHER" id="PTHR31154">
    <property type="entry name" value="MEMBRANE TRANSPORTER PROTEIN"/>
    <property type="match status" value="1"/>
</dbReference>
<dbReference type="Proteomes" id="UP000887540">
    <property type="component" value="Unplaced"/>
</dbReference>
<keyword evidence="1" id="KW-1133">Transmembrane helix</keyword>
<keyword evidence="1" id="KW-0812">Transmembrane</keyword>
<dbReference type="PANTHER" id="PTHR31154:SF4">
    <property type="entry name" value="MEMBRANE TRANSPORTER PROTEIN"/>
    <property type="match status" value="1"/>
</dbReference>
<evidence type="ECO:0000256" key="1">
    <source>
        <dbReference type="SAM" id="Phobius"/>
    </source>
</evidence>
<reference evidence="3" key="1">
    <citation type="submission" date="2022-11" db="UniProtKB">
        <authorList>
            <consortium name="WormBaseParasite"/>
        </authorList>
    </citation>
    <scope>IDENTIFICATION</scope>
</reference>
<evidence type="ECO:0000313" key="3">
    <source>
        <dbReference type="WBParaSite" id="ACRNAN_scaffold6501.g7531.t1"/>
    </source>
</evidence>
<feature type="transmembrane region" description="Helical" evidence="1">
    <location>
        <begin position="67"/>
        <end position="86"/>
    </location>
</feature>
<feature type="transmembrane region" description="Helical" evidence="1">
    <location>
        <begin position="98"/>
        <end position="120"/>
    </location>
</feature>
<feature type="transmembrane region" description="Helical" evidence="1">
    <location>
        <begin position="264"/>
        <end position="282"/>
    </location>
</feature>
<dbReference type="AlphaFoldDB" id="A0A914E9N4"/>
<name>A0A914E9N4_9BILA</name>
<evidence type="ECO:0000313" key="2">
    <source>
        <dbReference type="Proteomes" id="UP000887540"/>
    </source>
</evidence>
<sequence length="303" mass="34654">MDNASVYGTEDCSIFDMPLKSERTSSQFLKKYFLEGQELDEKLIAQAEQIPENATFEEKILIKYRKFIAFLIPFTISQSIYWITAFRYNFLPLFLTHWQMPAVMILGATIAAFTISLWLLNREKKRKTFRVIDDFKPWKAMVLLSTGFVGGIFTAFCGTGLDMTIFSVITLLFRVSEKTATPTTVVSMGLLSQFCFYWRAVFMANINQLPFDYLKVCVPVVVCFAPMGSFLGSHFHRLVLAWALYIVEFLAIVGFLLTKPALSLLLAGVLIIACSMVFFIFLSKVGDYLMKRKPSEMNENEYL</sequence>